<dbReference type="GO" id="GO:0005524">
    <property type="term" value="F:ATP binding"/>
    <property type="evidence" value="ECO:0007669"/>
    <property type="project" value="UniProtKB-KW"/>
</dbReference>
<gene>
    <name evidence="4" type="ORF">ACFSCY_17170</name>
</gene>
<keyword evidence="2 4" id="KW-0067">ATP-binding</keyword>
<dbReference type="Pfam" id="PF00005">
    <property type="entry name" value="ABC_tran"/>
    <property type="match status" value="1"/>
</dbReference>
<dbReference type="PANTHER" id="PTHR24220">
    <property type="entry name" value="IMPORT ATP-BINDING PROTEIN"/>
    <property type="match status" value="1"/>
</dbReference>
<evidence type="ECO:0000256" key="2">
    <source>
        <dbReference type="ARBA" id="ARBA00022840"/>
    </source>
</evidence>
<dbReference type="InterPro" id="IPR003439">
    <property type="entry name" value="ABC_transporter-like_ATP-bd"/>
</dbReference>
<dbReference type="SMART" id="SM00382">
    <property type="entry name" value="AAA"/>
    <property type="match status" value="1"/>
</dbReference>
<dbReference type="Gene3D" id="3.40.50.300">
    <property type="entry name" value="P-loop containing nucleotide triphosphate hydrolases"/>
    <property type="match status" value="1"/>
</dbReference>
<sequence>MTGPIRAPGPATDRAGELLVECVDAARTLGTGAATVVAVHGAHCQVHRGDRIALTGRSGSGKSTLLHLLAGLDVPSAGLVAWPAWHGSPVGRPGTVGVVFQGPSLLPALDVRENVALPLLLAGVPDPGAAQRATEALDALGIGGLAAALPSELSGGQAQRVAVARVLAAGPSLILADEPTGQLDRASADQVVTVLLQAATELDAALLVATHDEAVAKRLDRRWRIVDGRLGTDMRAGTTSDRGRAS</sequence>
<name>A0ABW4FQ71_9PSEU</name>
<evidence type="ECO:0000259" key="3">
    <source>
        <dbReference type="PROSITE" id="PS50893"/>
    </source>
</evidence>
<dbReference type="PROSITE" id="PS50893">
    <property type="entry name" value="ABC_TRANSPORTER_2"/>
    <property type="match status" value="1"/>
</dbReference>
<accession>A0ABW4FQ71</accession>
<dbReference type="PROSITE" id="PS00211">
    <property type="entry name" value="ABC_TRANSPORTER_1"/>
    <property type="match status" value="1"/>
</dbReference>
<dbReference type="SUPFAM" id="SSF52540">
    <property type="entry name" value="P-loop containing nucleoside triphosphate hydrolases"/>
    <property type="match status" value="1"/>
</dbReference>
<evidence type="ECO:0000313" key="5">
    <source>
        <dbReference type="Proteomes" id="UP001597145"/>
    </source>
</evidence>
<organism evidence="4 5">
    <name type="scientific">Pseudonocardia aurantiaca</name>
    <dbReference type="NCBI Taxonomy" id="75290"/>
    <lineage>
        <taxon>Bacteria</taxon>
        <taxon>Bacillati</taxon>
        <taxon>Actinomycetota</taxon>
        <taxon>Actinomycetes</taxon>
        <taxon>Pseudonocardiales</taxon>
        <taxon>Pseudonocardiaceae</taxon>
        <taxon>Pseudonocardia</taxon>
    </lineage>
</organism>
<dbReference type="RefSeq" id="WP_343973819.1">
    <property type="nucleotide sequence ID" value="NZ_BAAAJG010000004.1"/>
</dbReference>
<evidence type="ECO:0000256" key="1">
    <source>
        <dbReference type="ARBA" id="ARBA00022741"/>
    </source>
</evidence>
<dbReference type="InterPro" id="IPR003593">
    <property type="entry name" value="AAA+_ATPase"/>
</dbReference>
<keyword evidence="1" id="KW-0547">Nucleotide-binding</keyword>
<evidence type="ECO:0000313" key="4">
    <source>
        <dbReference type="EMBL" id="MFD1531172.1"/>
    </source>
</evidence>
<proteinExistence type="predicted"/>
<dbReference type="EMBL" id="JBHUCP010000010">
    <property type="protein sequence ID" value="MFD1531172.1"/>
    <property type="molecule type" value="Genomic_DNA"/>
</dbReference>
<dbReference type="InterPro" id="IPR017871">
    <property type="entry name" value="ABC_transporter-like_CS"/>
</dbReference>
<feature type="domain" description="ABC transporter" evidence="3">
    <location>
        <begin position="20"/>
        <end position="245"/>
    </location>
</feature>
<keyword evidence="5" id="KW-1185">Reference proteome</keyword>
<comment type="caution">
    <text evidence="4">The sequence shown here is derived from an EMBL/GenBank/DDBJ whole genome shotgun (WGS) entry which is preliminary data.</text>
</comment>
<protein>
    <submittedName>
        <fullName evidence="4">ABC transporter ATP-binding protein</fullName>
    </submittedName>
</protein>
<dbReference type="PANTHER" id="PTHR24220:SF685">
    <property type="entry name" value="ABC TRANSPORTER RELATED"/>
    <property type="match status" value="1"/>
</dbReference>
<dbReference type="InterPro" id="IPR027417">
    <property type="entry name" value="P-loop_NTPase"/>
</dbReference>
<reference evidence="5" key="1">
    <citation type="journal article" date="2019" name="Int. J. Syst. Evol. Microbiol.">
        <title>The Global Catalogue of Microorganisms (GCM) 10K type strain sequencing project: providing services to taxonomists for standard genome sequencing and annotation.</title>
        <authorList>
            <consortium name="The Broad Institute Genomics Platform"/>
            <consortium name="The Broad Institute Genome Sequencing Center for Infectious Disease"/>
            <person name="Wu L."/>
            <person name="Ma J."/>
        </authorList>
    </citation>
    <scope>NUCLEOTIDE SEQUENCE [LARGE SCALE GENOMIC DNA]</scope>
    <source>
        <strain evidence="5">JCM 12165</strain>
    </source>
</reference>
<dbReference type="Proteomes" id="UP001597145">
    <property type="component" value="Unassembled WGS sequence"/>
</dbReference>
<dbReference type="InterPro" id="IPR015854">
    <property type="entry name" value="ABC_transpr_LolD-like"/>
</dbReference>